<dbReference type="GO" id="GO:0003676">
    <property type="term" value="F:nucleic acid binding"/>
    <property type="evidence" value="ECO:0007669"/>
    <property type="project" value="InterPro"/>
</dbReference>
<dbReference type="InterPro" id="IPR041527">
    <property type="entry name" value="YhcG_N"/>
</dbReference>
<evidence type="ECO:0000313" key="3">
    <source>
        <dbReference type="EMBL" id="SFC94267.1"/>
    </source>
</evidence>
<feature type="domain" description="YhcG PDDEXK nuclease" evidence="1">
    <location>
        <begin position="185"/>
        <end position="336"/>
    </location>
</feature>
<keyword evidence="3" id="KW-0255">Endonuclease</keyword>
<keyword evidence="3" id="KW-0378">Hydrolase</keyword>
<name>A0A1I1N9K8_9BACT</name>
<dbReference type="OrthoDB" id="9801263at2"/>
<evidence type="ECO:0000313" key="4">
    <source>
        <dbReference type="Proteomes" id="UP000199514"/>
    </source>
</evidence>
<organism evidence="3 4">
    <name type="scientific">Flexibacter flexilis DSM 6793</name>
    <dbReference type="NCBI Taxonomy" id="927664"/>
    <lineage>
        <taxon>Bacteria</taxon>
        <taxon>Pseudomonadati</taxon>
        <taxon>Bacteroidota</taxon>
        <taxon>Cytophagia</taxon>
        <taxon>Cytophagales</taxon>
        <taxon>Flexibacteraceae</taxon>
        <taxon>Flexibacter</taxon>
    </lineage>
</organism>
<dbReference type="PANTHER" id="PTHR30547:SF5">
    <property type="entry name" value="NUCLEASE YHCG-RELATED"/>
    <property type="match status" value="1"/>
</dbReference>
<sequence>MNKLKSENTEFKQVVLLIEEARNRAFHKVNEELILLYFRVGKLVSEKVSAGIWGENTVEALAGFIQEKCPELRGFNRRGLYRMKQFYEAYTAPEFVSTLMTHLQKSENEAIKIVKTLLTQLQWSAHLLLLSKTKTPDEKLFYLHLAIQEKLSVRELERQLNSAVFERTALSNQQLKTTFTQLPQNFFKDPYIFEFLELPEGHSEKDLEKALISNLQKFILEIGKGFTYMGNQYRLQVGNKDYYTDLLFYHRDLQCLVLFELKIQEFEPEFLGKLNFYLEALDRDVKRPFENNSIGILLCKGKETEVVEYAMARNTSPAMIADYETKLISKTLLANKLHQLVLQLSNKDID</sequence>
<dbReference type="AlphaFoldDB" id="A0A1I1N9K8"/>
<protein>
    <submittedName>
        <fullName evidence="3">Predicted nuclease of restriction endonuclease-like (RecB) superfamily, DUF1016 family</fullName>
    </submittedName>
</protein>
<keyword evidence="3" id="KW-0540">Nuclease</keyword>
<dbReference type="InterPro" id="IPR009362">
    <property type="entry name" value="YhcG_C"/>
</dbReference>
<dbReference type="STRING" id="927664.SAMN05421780_11357"/>
<dbReference type="InterPro" id="IPR053148">
    <property type="entry name" value="PD-DEXK-like_domain"/>
</dbReference>
<dbReference type="EMBL" id="FOLE01000013">
    <property type="protein sequence ID" value="SFC94267.1"/>
    <property type="molecule type" value="Genomic_DNA"/>
</dbReference>
<dbReference type="InterPro" id="IPR011856">
    <property type="entry name" value="tRNA_endonuc-like_dom_sf"/>
</dbReference>
<feature type="domain" description="YhcG N-terminal" evidence="2">
    <location>
        <begin position="14"/>
        <end position="167"/>
    </location>
</feature>
<dbReference type="GO" id="GO:0004519">
    <property type="term" value="F:endonuclease activity"/>
    <property type="evidence" value="ECO:0007669"/>
    <property type="project" value="UniProtKB-KW"/>
</dbReference>
<proteinExistence type="predicted"/>
<dbReference type="Gene3D" id="3.40.1350.10">
    <property type="match status" value="1"/>
</dbReference>
<evidence type="ECO:0000259" key="2">
    <source>
        <dbReference type="Pfam" id="PF17761"/>
    </source>
</evidence>
<keyword evidence="4" id="KW-1185">Reference proteome</keyword>
<accession>A0A1I1N9K8</accession>
<evidence type="ECO:0000259" key="1">
    <source>
        <dbReference type="Pfam" id="PF06250"/>
    </source>
</evidence>
<dbReference type="Pfam" id="PF06250">
    <property type="entry name" value="YhcG_C"/>
    <property type="match status" value="1"/>
</dbReference>
<reference evidence="3 4" key="1">
    <citation type="submission" date="2016-10" db="EMBL/GenBank/DDBJ databases">
        <authorList>
            <person name="de Groot N.N."/>
        </authorList>
    </citation>
    <scope>NUCLEOTIDE SEQUENCE [LARGE SCALE GENOMIC DNA]</scope>
    <source>
        <strain evidence="3 4">DSM 6793</strain>
    </source>
</reference>
<gene>
    <name evidence="3" type="ORF">SAMN05421780_11357</name>
</gene>
<dbReference type="PANTHER" id="PTHR30547">
    <property type="entry name" value="UNCHARACTERIZED PROTEIN YHCG-RELATED"/>
    <property type="match status" value="1"/>
</dbReference>
<dbReference type="RefSeq" id="WP_091516345.1">
    <property type="nucleotide sequence ID" value="NZ_FOLE01000013.1"/>
</dbReference>
<dbReference type="Proteomes" id="UP000199514">
    <property type="component" value="Unassembled WGS sequence"/>
</dbReference>
<dbReference type="Pfam" id="PF17761">
    <property type="entry name" value="DUF1016_N"/>
    <property type="match status" value="1"/>
</dbReference>